<dbReference type="PANTHER" id="PTHR36933">
    <property type="entry name" value="SLL0788 PROTEIN"/>
    <property type="match status" value="1"/>
</dbReference>
<feature type="signal peptide" evidence="1">
    <location>
        <begin position="1"/>
        <end position="18"/>
    </location>
</feature>
<feature type="chain" id="PRO_5039048925" evidence="1">
    <location>
        <begin position="19"/>
        <end position="227"/>
    </location>
</feature>
<evidence type="ECO:0000259" key="2">
    <source>
        <dbReference type="Pfam" id="PF03713"/>
    </source>
</evidence>
<evidence type="ECO:0000313" key="4">
    <source>
        <dbReference type="Proteomes" id="UP000620591"/>
    </source>
</evidence>
<dbReference type="InterPro" id="IPR005183">
    <property type="entry name" value="DUF305_CopM-like"/>
</dbReference>
<dbReference type="PROSITE" id="PS51257">
    <property type="entry name" value="PROKAR_LIPOPROTEIN"/>
    <property type="match status" value="1"/>
</dbReference>
<comment type="caution">
    <text evidence="3">The sequence shown here is derived from an EMBL/GenBank/DDBJ whole genome shotgun (WGS) entry which is preliminary data.</text>
</comment>
<keyword evidence="1" id="KW-0732">Signal</keyword>
<dbReference type="Proteomes" id="UP000620591">
    <property type="component" value="Unassembled WGS sequence"/>
</dbReference>
<proteinExistence type="predicted"/>
<accession>A0A8I0K1H3</accession>
<dbReference type="Gene3D" id="1.20.1260.10">
    <property type="match status" value="1"/>
</dbReference>
<reference evidence="3" key="1">
    <citation type="submission" date="2020-09" db="EMBL/GenBank/DDBJ databases">
        <title>Novel species in genus Aeromicrobium.</title>
        <authorList>
            <person name="Zhang G."/>
        </authorList>
    </citation>
    <scope>NUCLEOTIDE SEQUENCE</scope>
    <source>
        <strain evidence="3">Zg-636</strain>
    </source>
</reference>
<dbReference type="EMBL" id="JACTVM010000001">
    <property type="protein sequence ID" value="MBC9224859.1"/>
    <property type="molecule type" value="Genomic_DNA"/>
</dbReference>
<sequence>MNVVLRPVALAVAALALACCGTQPQQVSLGGTKAADTAEQRGTVERPWGTVKTFPRLQKAEPPSAADVTFTRDMIMHHRQAVELSENVRTHRGLDARVGSAARFIIQDQKNEITTMRAWLQAWQDSAGTESHDHDADAMPGMLAQARVDEIATLDRPAAEVAFLVAMIEHHEGAITMSQDYLPEQTNAFVRSTATHIIGEQTTEIAYMRNLLDERCGPKGPSTCPRD</sequence>
<dbReference type="AlphaFoldDB" id="A0A8I0K1H3"/>
<evidence type="ECO:0000313" key="3">
    <source>
        <dbReference type="EMBL" id="MBC9224859.1"/>
    </source>
</evidence>
<evidence type="ECO:0000256" key="1">
    <source>
        <dbReference type="SAM" id="SignalP"/>
    </source>
</evidence>
<organism evidence="3 4">
    <name type="scientific">Aeromicrobium senzhongii</name>
    <dbReference type="NCBI Taxonomy" id="2663859"/>
    <lineage>
        <taxon>Bacteria</taxon>
        <taxon>Bacillati</taxon>
        <taxon>Actinomycetota</taxon>
        <taxon>Actinomycetes</taxon>
        <taxon>Propionibacteriales</taxon>
        <taxon>Nocardioidaceae</taxon>
        <taxon>Aeromicrobium</taxon>
    </lineage>
</organism>
<dbReference type="PANTHER" id="PTHR36933:SF1">
    <property type="entry name" value="SLL0788 PROTEIN"/>
    <property type="match status" value="1"/>
</dbReference>
<dbReference type="Pfam" id="PF03713">
    <property type="entry name" value="DUF305"/>
    <property type="match status" value="1"/>
</dbReference>
<feature type="domain" description="DUF305" evidence="2">
    <location>
        <begin position="67"/>
        <end position="212"/>
    </location>
</feature>
<protein>
    <submittedName>
        <fullName evidence="3">DUF305 domain-containing protein</fullName>
    </submittedName>
</protein>
<dbReference type="InterPro" id="IPR012347">
    <property type="entry name" value="Ferritin-like"/>
</dbReference>
<name>A0A8I0K1H3_9ACTN</name>
<gene>
    <name evidence="3" type="ORF">IBG24_00860</name>
</gene>